<organism evidence="1 2">
    <name type="scientific">Phytophthora citrophthora</name>
    <dbReference type="NCBI Taxonomy" id="4793"/>
    <lineage>
        <taxon>Eukaryota</taxon>
        <taxon>Sar</taxon>
        <taxon>Stramenopiles</taxon>
        <taxon>Oomycota</taxon>
        <taxon>Peronosporomycetes</taxon>
        <taxon>Peronosporales</taxon>
        <taxon>Peronosporaceae</taxon>
        <taxon>Phytophthora</taxon>
    </lineage>
</organism>
<evidence type="ECO:0000313" key="2">
    <source>
        <dbReference type="Proteomes" id="UP001259832"/>
    </source>
</evidence>
<reference evidence="1" key="1">
    <citation type="submission" date="2023-08" db="EMBL/GenBank/DDBJ databases">
        <title>Reference Genome Resource for the Citrus Pathogen Phytophthora citrophthora.</title>
        <authorList>
            <person name="Moller H."/>
            <person name="Coetzee B."/>
            <person name="Rose L.J."/>
            <person name="Van Niekerk J.M."/>
        </authorList>
    </citation>
    <scope>NUCLEOTIDE SEQUENCE</scope>
    <source>
        <strain evidence="1">STE-U-9442</strain>
    </source>
</reference>
<accession>A0AAD9GIH9</accession>
<gene>
    <name evidence="1" type="ORF">P3T76_009107</name>
</gene>
<protein>
    <submittedName>
        <fullName evidence="1">Uncharacterized protein</fullName>
    </submittedName>
</protein>
<dbReference type="Proteomes" id="UP001259832">
    <property type="component" value="Unassembled WGS sequence"/>
</dbReference>
<evidence type="ECO:0000313" key="1">
    <source>
        <dbReference type="EMBL" id="KAK1939032.1"/>
    </source>
</evidence>
<keyword evidence="2" id="KW-1185">Reference proteome</keyword>
<proteinExistence type="predicted"/>
<dbReference type="AlphaFoldDB" id="A0AAD9GIH9"/>
<name>A0AAD9GIH9_9STRA</name>
<dbReference type="EMBL" id="JASMQC010000017">
    <property type="protein sequence ID" value="KAK1939032.1"/>
    <property type="molecule type" value="Genomic_DNA"/>
</dbReference>
<comment type="caution">
    <text evidence="1">The sequence shown here is derived from an EMBL/GenBank/DDBJ whole genome shotgun (WGS) entry which is preliminary data.</text>
</comment>
<sequence>MARVSVNSTTSDSDRVVARLTEVKGFPILELSATENDLDVVLFLKERVEQVLHQGSGAVRVYEDVLILNGPVLTLQTV</sequence>